<evidence type="ECO:0000313" key="1">
    <source>
        <dbReference type="EMBL" id="KAJ3532729.1"/>
    </source>
</evidence>
<dbReference type="Proteomes" id="UP001148629">
    <property type="component" value="Unassembled WGS sequence"/>
</dbReference>
<keyword evidence="2" id="KW-1185">Reference proteome</keyword>
<name>A0ACC1S5W1_9HYPO</name>
<sequence>MRALAEIAGCVTEQPRQREPAPVIQQEPEVPRCFSCDSTSHMLNECIRAPRGTIRGCPLCGAYHAMEKCREFPVAKIEQLFAALVAGRSCMPAWETATPWYRHLKQWMGSEQARGMSREEILNIGMPWSEDFAREMAGSNSIDTLQKQVEESVWPELPNDPATLNLEVVCETYGLSIDELWAIHSAPPAPPTPAFKKEDSGSLAAGLRDIGISNDMEDD</sequence>
<protein>
    <submittedName>
        <fullName evidence="1">Uncharacterized protein</fullName>
    </submittedName>
</protein>
<proteinExistence type="predicted"/>
<accession>A0ACC1S5W1</accession>
<reference evidence="1" key="1">
    <citation type="submission" date="2022-08" db="EMBL/GenBank/DDBJ databases">
        <title>Genome Sequence of Fusarium decemcellulare.</title>
        <authorList>
            <person name="Buettner E."/>
        </authorList>
    </citation>
    <scope>NUCLEOTIDE SEQUENCE</scope>
    <source>
        <strain evidence="1">Babe19</strain>
    </source>
</reference>
<evidence type="ECO:0000313" key="2">
    <source>
        <dbReference type="Proteomes" id="UP001148629"/>
    </source>
</evidence>
<organism evidence="1 2">
    <name type="scientific">Fusarium decemcellulare</name>
    <dbReference type="NCBI Taxonomy" id="57161"/>
    <lineage>
        <taxon>Eukaryota</taxon>
        <taxon>Fungi</taxon>
        <taxon>Dikarya</taxon>
        <taxon>Ascomycota</taxon>
        <taxon>Pezizomycotina</taxon>
        <taxon>Sordariomycetes</taxon>
        <taxon>Hypocreomycetidae</taxon>
        <taxon>Hypocreales</taxon>
        <taxon>Nectriaceae</taxon>
        <taxon>Fusarium</taxon>
        <taxon>Fusarium decemcellulare species complex</taxon>
    </lineage>
</organism>
<gene>
    <name evidence="1" type="ORF">NM208_g8306</name>
</gene>
<dbReference type="EMBL" id="JANRMS010000933">
    <property type="protein sequence ID" value="KAJ3532729.1"/>
    <property type="molecule type" value="Genomic_DNA"/>
</dbReference>
<comment type="caution">
    <text evidence="1">The sequence shown here is derived from an EMBL/GenBank/DDBJ whole genome shotgun (WGS) entry which is preliminary data.</text>
</comment>